<dbReference type="Proteomes" id="UP001072034">
    <property type="component" value="Unassembled WGS sequence"/>
</dbReference>
<evidence type="ECO:0000256" key="6">
    <source>
        <dbReference type="ARBA" id="ARBA00022842"/>
    </source>
</evidence>
<protein>
    <recommendedName>
        <fullName evidence="8">Ribonuclease VapC</fullName>
        <shortName evidence="8">RNase VapC</shortName>
        <ecNumber evidence="8">3.1.-.-</ecNumber>
    </recommendedName>
    <alternativeName>
        <fullName evidence="8">Toxin VapC</fullName>
    </alternativeName>
</protein>
<proteinExistence type="inferred from homology"/>
<dbReference type="EC" id="3.1.-.-" evidence="8"/>
<dbReference type="InterPro" id="IPR022907">
    <property type="entry name" value="VapC_family"/>
</dbReference>
<dbReference type="CDD" id="cd18746">
    <property type="entry name" value="PIN_VapC4-5_FitB-like"/>
    <property type="match status" value="1"/>
</dbReference>
<comment type="caution">
    <text evidence="10">The sequence shown here is derived from an EMBL/GenBank/DDBJ whole genome shotgun (WGS) entry which is preliminary data.</text>
</comment>
<keyword evidence="6 8" id="KW-0460">Magnesium</keyword>
<dbReference type="InterPro" id="IPR002716">
    <property type="entry name" value="PIN_dom"/>
</dbReference>
<evidence type="ECO:0000256" key="3">
    <source>
        <dbReference type="ARBA" id="ARBA00022722"/>
    </source>
</evidence>
<dbReference type="SUPFAM" id="SSF88723">
    <property type="entry name" value="PIN domain-like"/>
    <property type="match status" value="1"/>
</dbReference>
<gene>
    <name evidence="8" type="primary">vapC</name>
    <name evidence="10" type="ORF">OHJ16_05575</name>
</gene>
<comment type="similarity">
    <text evidence="7 8">Belongs to the PINc/VapC protein family.</text>
</comment>
<dbReference type="RefSeq" id="WP_043559897.1">
    <property type="nucleotide sequence ID" value="NZ_CAJPNG010000162.1"/>
</dbReference>
<keyword evidence="3 8" id="KW-0540">Nuclease</keyword>
<comment type="function">
    <text evidence="8">Toxic component of a toxin-antitoxin (TA) system. An RNase.</text>
</comment>
<dbReference type="HAMAP" id="MF_00265">
    <property type="entry name" value="VapC_Nob1"/>
    <property type="match status" value="1"/>
</dbReference>
<evidence type="ECO:0000313" key="11">
    <source>
        <dbReference type="Proteomes" id="UP001072034"/>
    </source>
</evidence>
<name>A0ABT4I716_9ACTO</name>
<dbReference type="PANTHER" id="PTHR33653:SF1">
    <property type="entry name" value="RIBONUCLEASE VAPC2"/>
    <property type="match status" value="1"/>
</dbReference>
<keyword evidence="11" id="KW-1185">Reference proteome</keyword>
<feature type="binding site" evidence="8">
    <location>
        <position position="5"/>
    </location>
    <ligand>
        <name>Mg(2+)</name>
        <dbReference type="ChEBI" id="CHEBI:18420"/>
    </ligand>
</feature>
<organism evidence="10 11">
    <name type="scientific">Actinomyces israelii</name>
    <dbReference type="NCBI Taxonomy" id="1659"/>
    <lineage>
        <taxon>Bacteria</taxon>
        <taxon>Bacillati</taxon>
        <taxon>Actinomycetota</taxon>
        <taxon>Actinomycetes</taxon>
        <taxon>Actinomycetales</taxon>
        <taxon>Actinomycetaceae</taxon>
        <taxon>Actinomyces</taxon>
    </lineage>
</organism>
<evidence type="ECO:0000256" key="5">
    <source>
        <dbReference type="ARBA" id="ARBA00022801"/>
    </source>
</evidence>
<evidence type="ECO:0000256" key="2">
    <source>
        <dbReference type="ARBA" id="ARBA00022649"/>
    </source>
</evidence>
<sequence length="138" mass="15597">MFLLDTNVISELRKPEGRVSPEVVQWVSTQNATSLYVSMVTLYELEVGVRRLARRDDAGGRRLRRWIDDQFLQAFGDRLLLLDADVARQAAALQVPYPRPERDMYIAATALVHGMTLVTRNVNDFASTGVALLDPWHA</sequence>
<keyword evidence="4 8" id="KW-0479">Metal-binding</keyword>
<reference evidence="10" key="1">
    <citation type="submission" date="2022-10" db="EMBL/GenBank/DDBJ databases">
        <title>Genome sequence of Actinomyces israelii ATCC 10048.</title>
        <authorList>
            <person name="Watt R.M."/>
            <person name="Tong W.M."/>
        </authorList>
    </citation>
    <scope>NUCLEOTIDE SEQUENCE</scope>
    <source>
        <strain evidence="10">ATCC 10048</strain>
    </source>
</reference>
<dbReference type="EMBL" id="JAPTMY010000009">
    <property type="protein sequence ID" value="MCZ0857511.1"/>
    <property type="molecule type" value="Genomic_DNA"/>
</dbReference>
<keyword evidence="2 8" id="KW-1277">Toxin-antitoxin system</keyword>
<dbReference type="InterPro" id="IPR029060">
    <property type="entry name" value="PIN-like_dom_sf"/>
</dbReference>
<feature type="binding site" evidence="8">
    <location>
        <position position="103"/>
    </location>
    <ligand>
        <name>Mg(2+)</name>
        <dbReference type="ChEBI" id="CHEBI:18420"/>
    </ligand>
</feature>
<keyword evidence="5 8" id="KW-0378">Hydrolase</keyword>
<dbReference type="InterPro" id="IPR050556">
    <property type="entry name" value="Type_II_TA_system_RNase"/>
</dbReference>
<accession>A0ABT4I716</accession>
<evidence type="ECO:0000313" key="10">
    <source>
        <dbReference type="EMBL" id="MCZ0857511.1"/>
    </source>
</evidence>
<dbReference type="PANTHER" id="PTHR33653">
    <property type="entry name" value="RIBONUCLEASE VAPC2"/>
    <property type="match status" value="1"/>
</dbReference>
<evidence type="ECO:0000259" key="9">
    <source>
        <dbReference type="Pfam" id="PF01850"/>
    </source>
</evidence>
<evidence type="ECO:0000256" key="4">
    <source>
        <dbReference type="ARBA" id="ARBA00022723"/>
    </source>
</evidence>
<dbReference type="Gene3D" id="3.40.50.1010">
    <property type="entry name" value="5'-nuclease"/>
    <property type="match status" value="1"/>
</dbReference>
<evidence type="ECO:0000256" key="7">
    <source>
        <dbReference type="ARBA" id="ARBA00038093"/>
    </source>
</evidence>
<evidence type="ECO:0000256" key="1">
    <source>
        <dbReference type="ARBA" id="ARBA00001946"/>
    </source>
</evidence>
<keyword evidence="8" id="KW-0800">Toxin</keyword>
<feature type="domain" description="PIN" evidence="9">
    <location>
        <begin position="3"/>
        <end position="126"/>
    </location>
</feature>
<evidence type="ECO:0000256" key="8">
    <source>
        <dbReference type="HAMAP-Rule" id="MF_00265"/>
    </source>
</evidence>
<comment type="cofactor">
    <cofactor evidence="1 8">
        <name>Mg(2+)</name>
        <dbReference type="ChEBI" id="CHEBI:18420"/>
    </cofactor>
</comment>
<dbReference type="Pfam" id="PF01850">
    <property type="entry name" value="PIN"/>
    <property type="match status" value="1"/>
</dbReference>